<evidence type="ECO:0000313" key="17">
    <source>
        <dbReference type="Proteomes" id="UP001150238"/>
    </source>
</evidence>
<dbReference type="SMART" id="SM00249">
    <property type="entry name" value="PHD"/>
    <property type="match status" value="1"/>
</dbReference>
<dbReference type="Pfam" id="PF12998">
    <property type="entry name" value="ING"/>
    <property type="match status" value="1"/>
</dbReference>
<keyword evidence="7" id="KW-0805">Transcription regulation</keyword>
<dbReference type="CDD" id="cd15505">
    <property type="entry name" value="PHD_ING"/>
    <property type="match status" value="1"/>
</dbReference>
<reference evidence="16" key="2">
    <citation type="journal article" date="2023" name="Proc. Natl. Acad. Sci. U.S.A.">
        <title>A global phylogenomic analysis of the shiitake genus Lentinula.</title>
        <authorList>
            <person name="Sierra-Patev S."/>
            <person name="Min B."/>
            <person name="Naranjo-Ortiz M."/>
            <person name="Looney B."/>
            <person name="Konkel Z."/>
            <person name="Slot J.C."/>
            <person name="Sakamoto Y."/>
            <person name="Steenwyk J.L."/>
            <person name="Rokas A."/>
            <person name="Carro J."/>
            <person name="Camarero S."/>
            <person name="Ferreira P."/>
            <person name="Molpeceres G."/>
            <person name="Ruiz-Duenas F.J."/>
            <person name="Serrano A."/>
            <person name="Henrissat B."/>
            <person name="Drula E."/>
            <person name="Hughes K.W."/>
            <person name="Mata J.L."/>
            <person name="Ishikawa N.K."/>
            <person name="Vargas-Isla R."/>
            <person name="Ushijima S."/>
            <person name="Smith C.A."/>
            <person name="Donoghue J."/>
            <person name="Ahrendt S."/>
            <person name="Andreopoulos W."/>
            <person name="He G."/>
            <person name="LaButti K."/>
            <person name="Lipzen A."/>
            <person name="Ng V."/>
            <person name="Riley R."/>
            <person name="Sandor L."/>
            <person name="Barry K."/>
            <person name="Martinez A.T."/>
            <person name="Xiao Y."/>
            <person name="Gibbons J.G."/>
            <person name="Terashima K."/>
            <person name="Grigoriev I.V."/>
            <person name="Hibbett D."/>
        </authorList>
    </citation>
    <scope>NUCLEOTIDE SEQUENCE</scope>
    <source>
        <strain evidence="16">Sp2 HRB7682 ss15</strain>
    </source>
</reference>
<comment type="similarity">
    <text evidence="2 13">Belongs to the ING family.</text>
</comment>
<comment type="subunit">
    <text evidence="13">Component of an histone acetyltransferase complex. Interacts with H3K4me3 and to a lesser extent with H3K4me2.</text>
</comment>
<feature type="binding site" evidence="11">
    <location>
        <position position="315"/>
    </location>
    <ligand>
        <name>Zn(2+)</name>
        <dbReference type="ChEBI" id="CHEBI:29105"/>
        <label>1</label>
    </ligand>
</feature>
<feature type="compositionally biased region" description="Polar residues" evidence="14">
    <location>
        <begin position="199"/>
        <end position="214"/>
    </location>
</feature>
<feature type="region of interest" description="Disordered" evidence="14">
    <location>
        <begin position="199"/>
        <end position="279"/>
    </location>
</feature>
<evidence type="ECO:0000256" key="6">
    <source>
        <dbReference type="ARBA" id="ARBA00022853"/>
    </source>
</evidence>
<evidence type="ECO:0000256" key="2">
    <source>
        <dbReference type="ARBA" id="ARBA00010210"/>
    </source>
</evidence>
<evidence type="ECO:0000256" key="10">
    <source>
        <dbReference type="PIRSR" id="PIRSR628651-50"/>
    </source>
</evidence>
<dbReference type="InterPro" id="IPR013083">
    <property type="entry name" value="Znf_RING/FYVE/PHD"/>
</dbReference>
<dbReference type="GO" id="GO:0000785">
    <property type="term" value="C:chromatin"/>
    <property type="evidence" value="ECO:0007669"/>
    <property type="project" value="UniProtKB-ARBA"/>
</dbReference>
<feature type="binding site" evidence="11">
    <location>
        <position position="331"/>
    </location>
    <ligand>
        <name>Zn(2+)</name>
        <dbReference type="ChEBI" id="CHEBI:29105"/>
        <label>2</label>
    </ligand>
</feature>
<feature type="domain" description="PHD-type" evidence="15">
    <location>
        <begin position="284"/>
        <end position="334"/>
    </location>
</feature>
<dbReference type="GO" id="GO:0006325">
    <property type="term" value="P:chromatin organization"/>
    <property type="evidence" value="ECO:0007669"/>
    <property type="project" value="UniProtKB-KW"/>
</dbReference>
<keyword evidence="5 11" id="KW-0862">Zinc</keyword>
<evidence type="ECO:0000256" key="12">
    <source>
        <dbReference type="PROSITE-ProRule" id="PRU00146"/>
    </source>
</evidence>
<sequence length="351" mass="38169">MIATASTQNLEDAANLAGEFIYSLDYLPHEVKHYLEEIKHKDFRVQELQQQIDADSARWIKHSLRGSVTPSQEFSPSPSPSPSSKSTANIPYKIQLGYTEIEKLSNEKMALAEKITSLLARTRYRLESDINKVRILQGEAPATETISARGVSATPSLSGTSFHVTSQLHANDAAASLSESLRLALAPPPSAAEIRKSVITTASPRRQGRSTASPSIKLPAGGSRSISPAATVPTKATTSRSSRLSRQIHPPPPADDDIEMGDEDAEGEDDVDEADDGEDADDDKLYCFCQRSSYGDMIACDNEGNCPYEWFHLSCVGLSKPLPDKWYCSVCSIKMPVAVTAVTVGRKGRKK</sequence>
<dbReference type="Gene3D" id="6.10.140.1740">
    <property type="match status" value="1"/>
</dbReference>
<feature type="binding site" evidence="11">
    <location>
        <position position="300"/>
    </location>
    <ligand>
        <name>Zn(2+)</name>
        <dbReference type="ChEBI" id="CHEBI:29105"/>
        <label>2</label>
    </ligand>
</feature>
<evidence type="ECO:0000256" key="11">
    <source>
        <dbReference type="PIRSR" id="PIRSR628651-51"/>
    </source>
</evidence>
<proteinExistence type="inferred from homology"/>
<organism evidence="16 17">
    <name type="scientific">Lentinula lateritia</name>
    <dbReference type="NCBI Taxonomy" id="40482"/>
    <lineage>
        <taxon>Eukaryota</taxon>
        <taxon>Fungi</taxon>
        <taxon>Dikarya</taxon>
        <taxon>Basidiomycota</taxon>
        <taxon>Agaricomycotina</taxon>
        <taxon>Agaricomycetes</taxon>
        <taxon>Agaricomycetidae</taxon>
        <taxon>Agaricales</taxon>
        <taxon>Marasmiineae</taxon>
        <taxon>Omphalotaceae</taxon>
        <taxon>Lentinula</taxon>
    </lineage>
</organism>
<keyword evidence="8" id="KW-0804">Transcription</keyword>
<protein>
    <recommendedName>
        <fullName evidence="13">Chromatin modification-related protein</fullName>
    </recommendedName>
</protein>
<dbReference type="PROSITE" id="PS50016">
    <property type="entry name" value="ZF_PHD_2"/>
    <property type="match status" value="1"/>
</dbReference>
<feature type="binding site" evidence="11">
    <location>
        <position position="312"/>
    </location>
    <ligand>
        <name>Zn(2+)</name>
        <dbReference type="ChEBI" id="CHEBI:29105"/>
        <label>1</label>
    </ligand>
</feature>
<dbReference type="Proteomes" id="UP001150238">
    <property type="component" value="Unassembled WGS sequence"/>
</dbReference>
<feature type="binding site" evidence="11">
    <location>
        <position position="328"/>
    </location>
    <ligand>
        <name>Zn(2+)</name>
        <dbReference type="ChEBI" id="CHEBI:29105"/>
        <label>2</label>
    </ligand>
</feature>
<evidence type="ECO:0000256" key="7">
    <source>
        <dbReference type="ARBA" id="ARBA00023015"/>
    </source>
</evidence>
<reference evidence="16" key="1">
    <citation type="submission" date="2022-08" db="EMBL/GenBank/DDBJ databases">
        <authorList>
            <consortium name="DOE Joint Genome Institute"/>
            <person name="Min B."/>
            <person name="Riley R."/>
            <person name="Sierra-Patev S."/>
            <person name="Naranjo-Ortiz M."/>
            <person name="Looney B."/>
            <person name="Konkel Z."/>
            <person name="Slot J.C."/>
            <person name="Sakamoto Y."/>
            <person name="Steenwyk J.L."/>
            <person name="Rokas A."/>
            <person name="Carro J."/>
            <person name="Camarero S."/>
            <person name="Ferreira P."/>
            <person name="Molpeceres G."/>
            <person name="Ruiz-Duenas F.J."/>
            <person name="Serrano A."/>
            <person name="Henrissat B."/>
            <person name="Drula E."/>
            <person name="Hughes K.W."/>
            <person name="Mata J.L."/>
            <person name="Ishikawa N.K."/>
            <person name="Vargas-Isla R."/>
            <person name="Ushijima S."/>
            <person name="Smith C.A."/>
            <person name="Ahrendt S."/>
            <person name="Andreopoulos W."/>
            <person name="He G."/>
            <person name="Labutti K."/>
            <person name="Lipzen A."/>
            <person name="Ng V."/>
            <person name="Sandor L."/>
            <person name="Barry K."/>
            <person name="Martinez A.T."/>
            <person name="Xiao Y."/>
            <person name="Gibbons J.G."/>
            <person name="Terashima K."/>
            <person name="Hibbett D.S."/>
            <person name="Grigoriev I.V."/>
        </authorList>
    </citation>
    <scope>NUCLEOTIDE SEQUENCE</scope>
    <source>
        <strain evidence="16">Sp2 HRB7682 ss15</strain>
    </source>
</reference>
<dbReference type="PANTHER" id="PTHR10333">
    <property type="entry name" value="INHIBITOR OF GROWTH PROTEIN"/>
    <property type="match status" value="1"/>
</dbReference>
<comment type="function">
    <text evidence="13">Component of an histone acetyltransferase complex.</text>
</comment>
<keyword evidence="3 11" id="KW-0479">Metal-binding</keyword>
<evidence type="ECO:0000256" key="8">
    <source>
        <dbReference type="ARBA" id="ARBA00023163"/>
    </source>
</evidence>
<evidence type="ECO:0000256" key="13">
    <source>
        <dbReference type="RuleBase" id="RU361213"/>
    </source>
</evidence>
<comment type="subcellular location">
    <subcellularLocation>
        <location evidence="1 13">Nucleus</location>
    </subcellularLocation>
</comment>
<evidence type="ECO:0000256" key="9">
    <source>
        <dbReference type="ARBA" id="ARBA00023242"/>
    </source>
</evidence>
<feature type="site" description="Histone H3K4me3 binding" evidence="10">
    <location>
        <position position="310"/>
    </location>
</feature>
<feature type="compositionally biased region" description="Low complexity" evidence="14">
    <location>
        <begin position="70"/>
        <end position="86"/>
    </location>
</feature>
<keyword evidence="9 13" id="KW-0539">Nucleus</keyword>
<feature type="binding site" evidence="11">
    <location>
        <position position="289"/>
    </location>
    <ligand>
        <name>Zn(2+)</name>
        <dbReference type="ChEBI" id="CHEBI:29105"/>
        <label>1</label>
    </ligand>
</feature>
<dbReference type="InterPro" id="IPR024610">
    <property type="entry name" value="ING_N_histone-binding"/>
</dbReference>
<accession>A0A9W8ZVZ0</accession>
<feature type="site" description="Histone H3K4me3 binding" evidence="10">
    <location>
        <position position="286"/>
    </location>
</feature>
<dbReference type="SUPFAM" id="SSF57903">
    <property type="entry name" value="FYVE/PHD zinc finger"/>
    <property type="match status" value="1"/>
</dbReference>
<dbReference type="InterPro" id="IPR019787">
    <property type="entry name" value="Znf_PHD-finger"/>
</dbReference>
<feature type="region of interest" description="Disordered" evidence="14">
    <location>
        <begin position="67"/>
        <end position="88"/>
    </location>
</feature>
<comment type="caution">
    <text evidence="16">The sequence shown here is derived from an EMBL/GenBank/DDBJ whole genome shotgun (WGS) entry which is preliminary data.</text>
</comment>
<dbReference type="InterPro" id="IPR011011">
    <property type="entry name" value="Znf_FYVE_PHD"/>
</dbReference>
<feature type="binding site" evidence="11">
    <location>
        <position position="287"/>
    </location>
    <ligand>
        <name>Zn(2+)</name>
        <dbReference type="ChEBI" id="CHEBI:29105"/>
        <label>1</label>
    </ligand>
</feature>
<comment type="domain">
    <text evidence="13">The PHD-type zinc finger mediates the binding to H3K4me3.</text>
</comment>
<dbReference type="InterPro" id="IPR028651">
    <property type="entry name" value="ING_fam"/>
</dbReference>
<evidence type="ECO:0000256" key="3">
    <source>
        <dbReference type="ARBA" id="ARBA00022723"/>
    </source>
</evidence>
<dbReference type="AlphaFoldDB" id="A0A9W8ZVZ0"/>
<feature type="site" description="Histone H3K4me3 binding" evidence="10">
    <location>
        <position position="301"/>
    </location>
</feature>
<dbReference type="GO" id="GO:0005634">
    <property type="term" value="C:nucleus"/>
    <property type="evidence" value="ECO:0007669"/>
    <property type="project" value="UniProtKB-SubCell"/>
</dbReference>
<dbReference type="SMART" id="SM01408">
    <property type="entry name" value="ING"/>
    <property type="match status" value="1"/>
</dbReference>
<feature type="binding site" evidence="11">
    <location>
        <position position="306"/>
    </location>
    <ligand>
        <name>Zn(2+)</name>
        <dbReference type="ChEBI" id="CHEBI:29105"/>
        <label>2</label>
    </ligand>
</feature>
<evidence type="ECO:0000259" key="15">
    <source>
        <dbReference type="PROSITE" id="PS50016"/>
    </source>
</evidence>
<feature type="compositionally biased region" description="Acidic residues" evidence="14">
    <location>
        <begin position="254"/>
        <end position="279"/>
    </location>
</feature>
<dbReference type="EMBL" id="JANVFS010000038">
    <property type="protein sequence ID" value="KAJ4468411.1"/>
    <property type="molecule type" value="Genomic_DNA"/>
</dbReference>
<feature type="compositionally biased region" description="Polar residues" evidence="14">
    <location>
        <begin position="224"/>
        <end position="245"/>
    </location>
</feature>
<evidence type="ECO:0000256" key="4">
    <source>
        <dbReference type="ARBA" id="ARBA00022771"/>
    </source>
</evidence>
<evidence type="ECO:0000256" key="14">
    <source>
        <dbReference type="SAM" id="MobiDB-lite"/>
    </source>
</evidence>
<dbReference type="InterPro" id="IPR001965">
    <property type="entry name" value="Znf_PHD"/>
</dbReference>
<dbReference type="GO" id="GO:0008270">
    <property type="term" value="F:zinc ion binding"/>
    <property type="evidence" value="ECO:0007669"/>
    <property type="project" value="UniProtKB-KW"/>
</dbReference>
<evidence type="ECO:0000256" key="5">
    <source>
        <dbReference type="ARBA" id="ARBA00022833"/>
    </source>
</evidence>
<dbReference type="CDD" id="cd16858">
    <property type="entry name" value="ING_ING3_Yng2p"/>
    <property type="match status" value="1"/>
</dbReference>
<dbReference type="Gene3D" id="3.30.40.10">
    <property type="entry name" value="Zinc/RING finger domain, C3HC4 (zinc finger)"/>
    <property type="match status" value="1"/>
</dbReference>
<evidence type="ECO:0000313" key="16">
    <source>
        <dbReference type="EMBL" id="KAJ4468411.1"/>
    </source>
</evidence>
<keyword evidence="4 12" id="KW-0863">Zinc-finger</keyword>
<evidence type="ECO:0000256" key="1">
    <source>
        <dbReference type="ARBA" id="ARBA00004123"/>
    </source>
</evidence>
<feature type="site" description="Histone H3K4me3 binding" evidence="10">
    <location>
        <position position="297"/>
    </location>
</feature>
<gene>
    <name evidence="16" type="ORF">C8J55DRAFT_524971</name>
</gene>
<keyword evidence="6 13" id="KW-0156">Chromatin regulator</keyword>
<dbReference type="PANTHER" id="PTHR10333:SF103">
    <property type="entry name" value="INHIBITOR OF GROWTH PROTEIN 3"/>
    <property type="match status" value="1"/>
</dbReference>
<name>A0A9W8ZVZ0_9AGAR</name>